<evidence type="ECO:0000256" key="1">
    <source>
        <dbReference type="SAM" id="Phobius"/>
    </source>
</evidence>
<dbReference type="Proteomes" id="UP000515947">
    <property type="component" value="Chromosome"/>
</dbReference>
<dbReference type="RefSeq" id="WP_187578910.1">
    <property type="nucleotide sequence ID" value="NZ_CP060713.1"/>
</dbReference>
<keyword evidence="3" id="KW-1185">Reference proteome</keyword>
<evidence type="ECO:0000313" key="3">
    <source>
        <dbReference type="Proteomes" id="UP000515947"/>
    </source>
</evidence>
<feature type="transmembrane region" description="Helical" evidence="1">
    <location>
        <begin position="92"/>
        <end position="112"/>
    </location>
</feature>
<proteinExistence type="predicted"/>
<keyword evidence="1" id="KW-1133">Transmembrane helix</keyword>
<name>A0A7G9RBU3_9ACTN</name>
<dbReference type="KEGG" id="nmes:H9L09_00765"/>
<feature type="transmembrane region" description="Helical" evidence="1">
    <location>
        <begin position="70"/>
        <end position="86"/>
    </location>
</feature>
<evidence type="ECO:0000313" key="2">
    <source>
        <dbReference type="EMBL" id="QNN53068.1"/>
    </source>
</evidence>
<evidence type="ECO:0008006" key="4">
    <source>
        <dbReference type="Google" id="ProtNLM"/>
    </source>
</evidence>
<keyword evidence="1" id="KW-0472">Membrane</keyword>
<gene>
    <name evidence="2" type="ORF">H9L09_00765</name>
</gene>
<accession>A0A7G9RBU3</accession>
<dbReference type="EMBL" id="CP060713">
    <property type="protein sequence ID" value="QNN53068.1"/>
    <property type="molecule type" value="Genomic_DNA"/>
</dbReference>
<organism evidence="2 3">
    <name type="scientific">Nocardioides mesophilus</name>
    <dbReference type="NCBI Taxonomy" id="433659"/>
    <lineage>
        <taxon>Bacteria</taxon>
        <taxon>Bacillati</taxon>
        <taxon>Actinomycetota</taxon>
        <taxon>Actinomycetes</taxon>
        <taxon>Propionibacteriales</taxon>
        <taxon>Nocardioidaceae</taxon>
        <taxon>Nocardioides</taxon>
    </lineage>
</organism>
<keyword evidence="1" id="KW-0812">Transmembrane</keyword>
<protein>
    <recommendedName>
        <fullName evidence="4">DUF3040 domain-containing protein</fullName>
    </recommendedName>
</protein>
<sequence length="115" mass="13321">MSKERAKRRAAREHEAALRVAARAAQAERRERRLARRRGLQRLTTDRLPRWRPVGRDTGLLARRRRLRRGLLVALVLALNVLVWVVRPDWEARLAALVVSVLAFPVLATLLLPRR</sequence>
<reference evidence="2 3" key="1">
    <citation type="submission" date="2020-08" db="EMBL/GenBank/DDBJ databases">
        <title>Genome sequence of Nocardioides mesophilus KACC 16243T.</title>
        <authorList>
            <person name="Hyun D.-W."/>
            <person name="Bae J.-W."/>
        </authorList>
    </citation>
    <scope>NUCLEOTIDE SEQUENCE [LARGE SCALE GENOMIC DNA]</scope>
    <source>
        <strain evidence="2 3">KACC 16243</strain>
    </source>
</reference>
<dbReference type="AlphaFoldDB" id="A0A7G9RBU3"/>